<dbReference type="EMBL" id="UINC01001401">
    <property type="protein sequence ID" value="SUZ79785.1"/>
    <property type="molecule type" value="Genomic_DNA"/>
</dbReference>
<name>A0A381QKC8_9ZZZZ</name>
<evidence type="ECO:0000256" key="1">
    <source>
        <dbReference type="ARBA" id="ARBA00000642"/>
    </source>
</evidence>
<comment type="subunit">
    <text evidence="4">Monomer.</text>
</comment>
<evidence type="ECO:0000256" key="11">
    <source>
        <dbReference type="ARBA" id="ARBA00023152"/>
    </source>
</evidence>
<keyword evidence="6" id="KW-0963">Cytoplasm</keyword>
<dbReference type="InterPro" id="IPR001576">
    <property type="entry name" value="Phosphoglycerate_kinase"/>
</dbReference>
<dbReference type="PANTHER" id="PTHR11406:SF23">
    <property type="entry name" value="PHOSPHOGLYCERATE KINASE 1, CHLOROPLASTIC-RELATED"/>
    <property type="match status" value="1"/>
</dbReference>
<dbReference type="HAMAP" id="MF_00145">
    <property type="entry name" value="Phosphoglyc_kinase"/>
    <property type="match status" value="1"/>
</dbReference>
<keyword evidence="8" id="KW-0547">Nucleotide-binding</keyword>
<evidence type="ECO:0000313" key="12">
    <source>
        <dbReference type="EMBL" id="SUZ79785.1"/>
    </source>
</evidence>
<comment type="similarity">
    <text evidence="3">Belongs to the phosphoglycerate kinase family.</text>
</comment>
<dbReference type="FunFam" id="3.40.50.1260:FF:000031">
    <property type="entry name" value="Phosphoglycerate kinase 1"/>
    <property type="match status" value="1"/>
</dbReference>
<comment type="pathway">
    <text evidence="2">Carbohydrate degradation; glycolysis; pyruvate from D-glyceraldehyde 3-phosphate: step 2/5.</text>
</comment>
<accession>A0A381QKC8</accession>
<dbReference type="InterPro" id="IPR015824">
    <property type="entry name" value="Phosphoglycerate_kinase_N"/>
</dbReference>
<dbReference type="GO" id="GO:0005829">
    <property type="term" value="C:cytosol"/>
    <property type="evidence" value="ECO:0007669"/>
    <property type="project" value="TreeGrafter"/>
</dbReference>
<evidence type="ECO:0000256" key="10">
    <source>
        <dbReference type="ARBA" id="ARBA00022840"/>
    </source>
</evidence>
<dbReference type="FunFam" id="3.40.50.1260:FF:000006">
    <property type="entry name" value="Phosphoglycerate kinase"/>
    <property type="match status" value="1"/>
</dbReference>
<dbReference type="GO" id="GO:0004618">
    <property type="term" value="F:phosphoglycerate kinase activity"/>
    <property type="evidence" value="ECO:0007669"/>
    <property type="project" value="UniProtKB-EC"/>
</dbReference>
<gene>
    <name evidence="12" type="ORF">METZ01_LOCUS32639</name>
</gene>
<dbReference type="GO" id="GO:0006096">
    <property type="term" value="P:glycolytic process"/>
    <property type="evidence" value="ECO:0007669"/>
    <property type="project" value="UniProtKB-KW"/>
</dbReference>
<keyword evidence="9" id="KW-0418">Kinase</keyword>
<evidence type="ECO:0000256" key="3">
    <source>
        <dbReference type="ARBA" id="ARBA00008982"/>
    </source>
</evidence>
<comment type="catalytic activity">
    <reaction evidence="1">
        <text>(2R)-3-phosphoglycerate + ATP = (2R)-3-phospho-glyceroyl phosphate + ADP</text>
        <dbReference type="Rhea" id="RHEA:14801"/>
        <dbReference type="ChEBI" id="CHEBI:30616"/>
        <dbReference type="ChEBI" id="CHEBI:57604"/>
        <dbReference type="ChEBI" id="CHEBI:58272"/>
        <dbReference type="ChEBI" id="CHEBI:456216"/>
        <dbReference type="EC" id="2.7.2.3"/>
    </reaction>
</comment>
<dbReference type="PRINTS" id="PR00477">
    <property type="entry name" value="PHGLYCKINASE"/>
</dbReference>
<evidence type="ECO:0000256" key="9">
    <source>
        <dbReference type="ARBA" id="ARBA00022777"/>
    </source>
</evidence>
<dbReference type="InterPro" id="IPR036043">
    <property type="entry name" value="Phosphoglycerate_kinase_sf"/>
</dbReference>
<dbReference type="PANTHER" id="PTHR11406">
    <property type="entry name" value="PHOSPHOGLYCERATE KINASE"/>
    <property type="match status" value="1"/>
</dbReference>
<dbReference type="GO" id="GO:0005524">
    <property type="term" value="F:ATP binding"/>
    <property type="evidence" value="ECO:0007669"/>
    <property type="project" value="UniProtKB-KW"/>
</dbReference>
<keyword evidence="11" id="KW-0324">Glycolysis</keyword>
<keyword evidence="7" id="KW-0808">Transferase</keyword>
<evidence type="ECO:0000256" key="5">
    <source>
        <dbReference type="ARBA" id="ARBA00013061"/>
    </source>
</evidence>
<evidence type="ECO:0000256" key="6">
    <source>
        <dbReference type="ARBA" id="ARBA00022490"/>
    </source>
</evidence>
<protein>
    <recommendedName>
        <fullName evidence="5">phosphoglycerate kinase</fullName>
        <ecNumber evidence="5">2.7.2.3</ecNumber>
    </recommendedName>
</protein>
<organism evidence="12">
    <name type="scientific">marine metagenome</name>
    <dbReference type="NCBI Taxonomy" id="408172"/>
    <lineage>
        <taxon>unclassified sequences</taxon>
        <taxon>metagenomes</taxon>
        <taxon>ecological metagenomes</taxon>
    </lineage>
</organism>
<evidence type="ECO:0000256" key="4">
    <source>
        <dbReference type="ARBA" id="ARBA00011245"/>
    </source>
</evidence>
<dbReference type="SUPFAM" id="SSF53748">
    <property type="entry name" value="Phosphoglycerate kinase"/>
    <property type="match status" value="1"/>
</dbReference>
<reference evidence="12" key="1">
    <citation type="submission" date="2018-05" db="EMBL/GenBank/DDBJ databases">
        <authorList>
            <person name="Lanie J.A."/>
            <person name="Ng W.-L."/>
            <person name="Kazmierczak K.M."/>
            <person name="Andrzejewski T.M."/>
            <person name="Davidsen T.M."/>
            <person name="Wayne K.J."/>
            <person name="Tettelin H."/>
            <person name="Glass J.I."/>
            <person name="Rusch D."/>
            <person name="Podicherti R."/>
            <person name="Tsui H.-C.T."/>
            <person name="Winkler M.E."/>
        </authorList>
    </citation>
    <scope>NUCLEOTIDE SEQUENCE</scope>
</reference>
<dbReference type="GO" id="GO:0043531">
    <property type="term" value="F:ADP binding"/>
    <property type="evidence" value="ECO:0007669"/>
    <property type="project" value="TreeGrafter"/>
</dbReference>
<evidence type="ECO:0000256" key="7">
    <source>
        <dbReference type="ARBA" id="ARBA00022679"/>
    </source>
</evidence>
<proteinExistence type="inferred from homology"/>
<keyword evidence="10" id="KW-0067">ATP-binding</keyword>
<dbReference type="AlphaFoldDB" id="A0A381QKC8"/>
<dbReference type="Pfam" id="PF00162">
    <property type="entry name" value="PGK"/>
    <property type="match status" value="1"/>
</dbReference>
<dbReference type="Gene3D" id="3.40.50.1260">
    <property type="entry name" value="Phosphoglycerate kinase, N-terminal domain"/>
    <property type="match status" value="2"/>
</dbReference>
<sequence>MTSRLTIEDVEISGRRALVRVDYNVPFQEGTSIISDDTRIKASIPTLRHLIDKGCSLVLCSHLGRPKGKRDPQLSLKPIAKRLSKILEQEVQFVEDCVSESAAAAASKLGKGEILLLENLRFHRGEEENNLAFAKQLSELAEVYINDAFGAAHRAHASILGITKFLPSYAGLLLDKEVNYLENALSHPKLPFTAILGGAKVSDKIKVMDRIAKIADNICIGGGMAATFLAASNKEIGNSSIEADFISQAQTLLNENDPTNAKLILPIDVVVVKTFQKDSDFLAKSAGDLDYDDIIVDIGPTTADYYSSIIQKSNTILWNGPMGVYEWEKASAGTHSVAKALANGNMLSIIGGGSTVDAVNFFGLQAQMTHISTGGGASLELLEGRELPGVVSLREKTKG</sequence>
<evidence type="ECO:0000256" key="8">
    <source>
        <dbReference type="ARBA" id="ARBA00022741"/>
    </source>
</evidence>
<dbReference type="PIRSF" id="PIRSF000724">
    <property type="entry name" value="Pgk"/>
    <property type="match status" value="1"/>
</dbReference>
<evidence type="ECO:0000256" key="2">
    <source>
        <dbReference type="ARBA" id="ARBA00004838"/>
    </source>
</evidence>
<dbReference type="GO" id="GO:0006094">
    <property type="term" value="P:gluconeogenesis"/>
    <property type="evidence" value="ECO:0007669"/>
    <property type="project" value="TreeGrafter"/>
</dbReference>
<dbReference type="EC" id="2.7.2.3" evidence="5"/>